<evidence type="ECO:0000256" key="1">
    <source>
        <dbReference type="SAM" id="MobiDB-lite"/>
    </source>
</evidence>
<feature type="region of interest" description="Disordered" evidence="1">
    <location>
        <begin position="1"/>
        <end position="65"/>
    </location>
</feature>
<dbReference type="Proteomes" id="UP001203852">
    <property type="component" value="Unassembled WGS sequence"/>
</dbReference>
<reference evidence="2" key="1">
    <citation type="journal article" date="2022" name="bioRxiv">
        <title>Deciphering the potential niche of two novel black yeast fungi from a biological soil crust based on their genomes, phenotypes, and melanin regulation.</title>
        <authorList>
            <consortium name="DOE Joint Genome Institute"/>
            <person name="Carr E.C."/>
            <person name="Barton Q."/>
            <person name="Grambo S."/>
            <person name="Sullivan M."/>
            <person name="Renfro C.M."/>
            <person name="Kuo A."/>
            <person name="Pangilinan J."/>
            <person name="Lipzen A."/>
            <person name="Keymanesh K."/>
            <person name="Savage E."/>
            <person name="Barry K."/>
            <person name="Grigoriev I.V."/>
            <person name="Riekhof W.R."/>
            <person name="Harris S.S."/>
        </authorList>
    </citation>
    <scope>NUCLEOTIDE SEQUENCE</scope>
    <source>
        <strain evidence="2">JF 03-4F</strain>
    </source>
</reference>
<name>A0AAN6DSJ8_9EURO</name>
<feature type="compositionally biased region" description="Basic residues" evidence="1">
    <location>
        <begin position="1"/>
        <end position="16"/>
    </location>
</feature>
<proteinExistence type="predicted"/>
<sequence length="177" mass="19633">MSRKQNRLAPLKKKLKALCASKASPSSSSPSSQSQSPSPISPAFTSPLTTWSSSPSSVTSNVSSPSPILTALPDLDFDHDFGHNRTRSSMEDMYFQDAPSRENLSTNPGECGKHLAQRFQCTAMNYTAEIDRRIWGETDMQDFAYDEDDVQHWCTYGCGDGERDMRQDTTRHAVLSS</sequence>
<evidence type="ECO:0000313" key="2">
    <source>
        <dbReference type="EMBL" id="KAI1610427.1"/>
    </source>
</evidence>
<organism evidence="2 3">
    <name type="scientific">Exophiala viscosa</name>
    <dbReference type="NCBI Taxonomy" id="2486360"/>
    <lineage>
        <taxon>Eukaryota</taxon>
        <taxon>Fungi</taxon>
        <taxon>Dikarya</taxon>
        <taxon>Ascomycota</taxon>
        <taxon>Pezizomycotina</taxon>
        <taxon>Eurotiomycetes</taxon>
        <taxon>Chaetothyriomycetidae</taxon>
        <taxon>Chaetothyriales</taxon>
        <taxon>Herpotrichiellaceae</taxon>
        <taxon>Exophiala</taxon>
    </lineage>
</organism>
<dbReference type="EMBL" id="MU404358">
    <property type="protein sequence ID" value="KAI1610427.1"/>
    <property type="molecule type" value="Genomic_DNA"/>
</dbReference>
<protein>
    <submittedName>
        <fullName evidence="2">Uncharacterized protein</fullName>
    </submittedName>
</protein>
<comment type="caution">
    <text evidence="2">The sequence shown here is derived from an EMBL/GenBank/DDBJ whole genome shotgun (WGS) entry which is preliminary data.</text>
</comment>
<keyword evidence="3" id="KW-1185">Reference proteome</keyword>
<gene>
    <name evidence="2" type="ORF">EDD36DRAFT_325797</name>
</gene>
<dbReference type="AlphaFoldDB" id="A0AAN6DSJ8"/>
<accession>A0AAN6DSJ8</accession>
<evidence type="ECO:0000313" key="3">
    <source>
        <dbReference type="Proteomes" id="UP001203852"/>
    </source>
</evidence>
<feature type="compositionally biased region" description="Low complexity" evidence="1">
    <location>
        <begin position="17"/>
        <end position="65"/>
    </location>
</feature>